<protein>
    <submittedName>
        <fullName evidence="1">Uncharacterized protein</fullName>
    </submittedName>
</protein>
<dbReference type="AlphaFoldDB" id="A0AAW0JBU5"/>
<gene>
    <name evidence="1" type="ORF">CFP56_034615</name>
</gene>
<name>A0AAW0JBU5_QUESU</name>
<comment type="caution">
    <text evidence="1">The sequence shown here is derived from an EMBL/GenBank/DDBJ whole genome shotgun (WGS) entry which is preliminary data.</text>
</comment>
<evidence type="ECO:0000313" key="2">
    <source>
        <dbReference type="Proteomes" id="UP000237347"/>
    </source>
</evidence>
<sequence>MAQRYASQSKSCIAHLKRQLQTLRQESQSRLKYLQLAKSWADQLAATIKPMDDDDLISYIVNGLNPSFNAFITTFSLATREASWTYVDFEAELLNHETLPKIKAS</sequence>
<evidence type="ECO:0000313" key="1">
    <source>
        <dbReference type="EMBL" id="KAK7824274.1"/>
    </source>
</evidence>
<dbReference type="EMBL" id="PKMF04000608">
    <property type="protein sequence ID" value="KAK7824274.1"/>
    <property type="molecule type" value="Genomic_DNA"/>
</dbReference>
<dbReference type="PANTHER" id="PTHR47481">
    <property type="match status" value="1"/>
</dbReference>
<accession>A0AAW0JBU5</accession>
<reference evidence="1 2" key="1">
    <citation type="journal article" date="2018" name="Sci. Data">
        <title>The draft genome sequence of cork oak.</title>
        <authorList>
            <person name="Ramos A.M."/>
            <person name="Usie A."/>
            <person name="Barbosa P."/>
            <person name="Barros P.M."/>
            <person name="Capote T."/>
            <person name="Chaves I."/>
            <person name="Simoes F."/>
            <person name="Abreu I."/>
            <person name="Carrasquinho I."/>
            <person name="Faro C."/>
            <person name="Guimaraes J.B."/>
            <person name="Mendonca D."/>
            <person name="Nobrega F."/>
            <person name="Rodrigues L."/>
            <person name="Saibo N.J.M."/>
            <person name="Varela M.C."/>
            <person name="Egas C."/>
            <person name="Matos J."/>
            <person name="Miguel C.M."/>
            <person name="Oliveira M.M."/>
            <person name="Ricardo C.P."/>
            <person name="Goncalves S."/>
        </authorList>
    </citation>
    <scope>NUCLEOTIDE SEQUENCE [LARGE SCALE GENOMIC DNA]</scope>
    <source>
        <strain evidence="2">cv. HL8</strain>
    </source>
</reference>
<dbReference type="PANTHER" id="PTHR47481:SF31">
    <property type="entry name" value="OS01G0873500 PROTEIN"/>
    <property type="match status" value="1"/>
</dbReference>
<dbReference type="Proteomes" id="UP000237347">
    <property type="component" value="Unassembled WGS sequence"/>
</dbReference>
<organism evidence="1 2">
    <name type="scientific">Quercus suber</name>
    <name type="common">Cork oak</name>
    <dbReference type="NCBI Taxonomy" id="58331"/>
    <lineage>
        <taxon>Eukaryota</taxon>
        <taxon>Viridiplantae</taxon>
        <taxon>Streptophyta</taxon>
        <taxon>Embryophyta</taxon>
        <taxon>Tracheophyta</taxon>
        <taxon>Spermatophyta</taxon>
        <taxon>Magnoliopsida</taxon>
        <taxon>eudicotyledons</taxon>
        <taxon>Gunneridae</taxon>
        <taxon>Pentapetalae</taxon>
        <taxon>rosids</taxon>
        <taxon>fabids</taxon>
        <taxon>Fagales</taxon>
        <taxon>Fagaceae</taxon>
        <taxon>Quercus</taxon>
    </lineage>
</organism>
<proteinExistence type="predicted"/>
<keyword evidence="2" id="KW-1185">Reference proteome</keyword>